<organism evidence="2 3">
    <name type="scientific">Aquirufa ecclesiirivi</name>
    <dbReference type="NCBI Taxonomy" id="2715124"/>
    <lineage>
        <taxon>Bacteria</taxon>
        <taxon>Pseudomonadati</taxon>
        <taxon>Bacteroidota</taxon>
        <taxon>Cytophagia</taxon>
        <taxon>Cytophagales</taxon>
        <taxon>Flectobacillaceae</taxon>
        <taxon>Aquirufa</taxon>
    </lineage>
</organism>
<dbReference type="PANTHER" id="PTHR22916:SF3">
    <property type="entry name" value="UDP-GLCNAC:BETAGAL BETA-1,3-N-ACETYLGLUCOSAMINYLTRANSFERASE-LIKE PROTEIN 1"/>
    <property type="match status" value="1"/>
</dbReference>
<dbReference type="SUPFAM" id="SSF53448">
    <property type="entry name" value="Nucleotide-diphospho-sugar transferases"/>
    <property type="match status" value="1"/>
</dbReference>
<comment type="caution">
    <text evidence="2">The sequence shown here is derived from an EMBL/GenBank/DDBJ whole genome shotgun (WGS) entry which is preliminary data.</text>
</comment>
<feature type="domain" description="Glycosyltransferase 2-like" evidence="1">
    <location>
        <begin position="5"/>
        <end position="144"/>
    </location>
</feature>
<evidence type="ECO:0000313" key="2">
    <source>
        <dbReference type="EMBL" id="MCZ2475116.1"/>
    </source>
</evidence>
<sequence length="254" mass="29290">MPLISIIVTTYNRELLVKETILSILAQSILDFELIVVDNFSNYDFLKLIESFHDQRIRAIQNNNHGIIAANRNVGIQAAQGKYLAFCDDDDVWEPNKLELQLPFLESNSADLVYTGTRLFNESGMNKVHCYQPVNSLPQFFGYNPVTLSSVILRNSNNILFDENKDFAGIEDYTLWVNLWMRGFKFRMIEEPLVKYRVSDTSFSSVSRSANEYKIIKFKISLFAKVLNGKEKLALLFFTGFSIARFILLKLLNR</sequence>
<evidence type="ECO:0000313" key="3">
    <source>
        <dbReference type="Proteomes" id="UP001321186"/>
    </source>
</evidence>
<dbReference type="Gene3D" id="3.90.550.10">
    <property type="entry name" value="Spore Coat Polysaccharide Biosynthesis Protein SpsA, Chain A"/>
    <property type="match status" value="1"/>
</dbReference>
<dbReference type="RefSeq" id="WP_269009985.1">
    <property type="nucleotide sequence ID" value="NZ_JAANOH010000002.1"/>
</dbReference>
<dbReference type="InterPro" id="IPR029044">
    <property type="entry name" value="Nucleotide-diphossugar_trans"/>
</dbReference>
<proteinExistence type="predicted"/>
<keyword evidence="3" id="KW-1185">Reference proteome</keyword>
<dbReference type="Pfam" id="PF00535">
    <property type="entry name" value="Glycos_transf_2"/>
    <property type="match status" value="1"/>
</dbReference>
<gene>
    <name evidence="2" type="ORF">G9H61_06645</name>
</gene>
<accession>A0ABT4JFQ6</accession>
<dbReference type="Proteomes" id="UP001321186">
    <property type="component" value="Unassembled WGS sequence"/>
</dbReference>
<protein>
    <submittedName>
        <fullName evidence="2">Glycosyltransferase family 2 protein</fullName>
    </submittedName>
</protein>
<reference evidence="2 3" key="1">
    <citation type="submission" date="2020-03" db="EMBL/GenBank/DDBJ databases">
        <authorList>
            <person name="Pitt A."/>
            <person name="Hahn M.W."/>
        </authorList>
    </citation>
    <scope>NUCLEOTIDE SEQUENCE [LARGE SCALE GENOMIC DNA]</scope>
    <source>
        <strain evidence="2 3">5A-MARBSE</strain>
    </source>
</reference>
<name>A0ABT4JFQ6_9BACT</name>
<dbReference type="InterPro" id="IPR001173">
    <property type="entry name" value="Glyco_trans_2-like"/>
</dbReference>
<dbReference type="PANTHER" id="PTHR22916">
    <property type="entry name" value="GLYCOSYLTRANSFERASE"/>
    <property type="match status" value="1"/>
</dbReference>
<dbReference type="EMBL" id="JAANOH010000002">
    <property type="protein sequence ID" value="MCZ2475116.1"/>
    <property type="molecule type" value="Genomic_DNA"/>
</dbReference>
<evidence type="ECO:0000259" key="1">
    <source>
        <dbReference type="Pfam" id="PF00535"/>
    </source>
</evidence>